<dbReference type="PANTHER" id="PTHR10933:SF9">
    <property type="entry name" value="IMMUNOGLOBULIN-BINDING PROTEIN 1"/>
    <property type="match status" value="1"/>
</dbReference>
<organism evidence="2 3">
    <name type="scientific">Stephanodiscus triporus</name>
    <dbReference type="NCBI Taxonomy" id="2934178"/>
    <lineage>
        <taxon>Eukaryota</taxon>
        <taxon>Sar</taxon>
        <taxon>Stramenopiles</taxon>
        <taxon>Ochrophyta</taxon>
        <taxon>Bacillariophyta</taxon>
        <taxon>Coscinodiscophyceae</taxon>
        <taxon>Thalassiosirophycidae</taxon>
        <taxon>Stephanodiscales</taxon>
        <taxon>Stephanodiscaceae</taxon>
        <taxon>Stephanodiscus</taxon>
    </lineage>
</organism>
<name>A0ABD3NS82_9STRA</name>
<dbReference type="Pfam" id="PF04177">
    <property type="entry name" value="TAP42"/>
    <property type="match status" value="1"/>
</dbReference>
<dbReference type="PANTHER" id="PTHR10933">
    <property type="entry name" value="IMMUNOGLOBULIN-BINDING PROTEIN 1"/>
    <property type="match status" value="1"/>
</dbReference>
<gene>
    <name evidence="2" type="ORF">ACHAW5_009625</name>
</gene>
<evidence type="ECO:0000256" key="1">
    <source>
        <dbReference type="SAM" id="MobiDB-lite"/>
    </source>
</evidence>
<sequence length="164" mass="18734">MGGGGGRGDPRTNDARRSDRHRGPLQMTQITKNPIMGQLELATKLVTNDGRLVPAALSTTSNIVTRDAIASSVFRPGWNQPTMTLKELGGWELANALRRLEIQRILEASNIYRPRRYDQFKRDRMEDDDALVEALARLDREWDDWKEENLRGSRNKDGERGRNF</sequence>
<feature type="region of interest" description="Disordered" evidence="1">
    <location>
        <begin position="1"/>
        <end position="26"/>
    </location>
</feature>
<dbReference type="InterPro" id="IPR007304">
    <property type="entry name" value="TAP46-like"/>
</dbReference>
<protein>
    <submittedName>
        <fullName evidence="2">Uncharacterized protein</fullName>
    </submittedName>
</protein>
<evidence type="ECO:0000313" key="2">
    <source>
        <dbReference type="EMBL" id="KAL3778223.1"/>
    </source>
</evidence>
<accession>A0ABD3NS82</accession>
<evidence type="ECO:0000313" key="3">
    <source>
        <dbReference type="Proteomes" id="UP001530315"/>
    </source>
</evidence>
<dbReference type="Proteomes" id="UP001530315">
    <property type="component" value="Unassembled WGS sequence"/>
</dbReference>
<comment type="caution">
    <text evidence="2">The sequence shown here is derived from an EMBL/GenBank/DDBJ whole genome shotgun (WGS) entry which is preliminary data.</text>
</comment>
<proteinExistence type="predicted"/>
<reference evidence="2 3" key="1">
    <citation type="submission" date="2024-10" db="EMBL/GenBank/DDBJ databases">
        <title>Updated reference genomes for cyclostephanoid diatoms.</title>
        <authorList>
            <person name="Roberts W.R."/>
            <person name="Alverson A.J."/>
        </authorList>
    </citation>
    <scope>NUCLEOTIDE SEQUENCE [LARGE SCALE GENOMIC DNA]</scope>
    <source>
        <strain evidence="2 3">AJA276-08</strain>
    </source>
</reference>
<dbReference type="EMBL" id="JALLAZ020001232">
    <property type="protein sequence ID" value="KAL3778223.1"/>
    <property type="molecule type" value="Genomic_DNA"/>
</dbReference>
<keyword evidence="3" id="KW-1185">Reference proteome</keyword>
<feature type="compositionally biased region" description="Basic and acidic residues" evidence="1">
    <location>
        <begin position="8"/>
        <end position="17"/>
    </location>
</feature>
<dbReference type="AlphaFoldDB" id="A0ABD3NS82"/>